<dbReference type="PROSITE" id="PS51257">
    <property type="entry name" value="PROKAR_LIPOPROTEIN"/>
    <property type="match status" value="1"/>
</dbReference>
<keyword evidence="6" id="KW-1185">Reference proteome</keyword>
<dbReference type="Proteomes" id="UP000007110">
    <property type="component" value="Unassembled WGS sequence"/>
</dbReference>
<dbReference type="PANTHER" id="PTHR12510:SF4">
    <property type="entry name" value="GAMMA-GLUTAMYLAMINECYCLOTRANSFERASE"/>
    <property type="match status" value="1"/>
</dbReference>
<dbReference type="FunCoup" id="A0A7M7LWP5">
    <property type="interactions" value="276"/>
</dbReference>
<evidence type="ECO:0000313" key="6">
    <source>
        <dbReference type="Proteomes" id="UP000007110"/>
    </source>
</evidence>
<accession>A0A7M7LWP5</accession>
<evidence type="ECO:0000256" key="3">
    <source>
        <dbReference type="RuleBase" id="RU367036"/>
    </source>
</evidence>
<dbReference type="EnsemblMetazoa" id="XM_011684711">
    <property type="protein sequence ID" value="XP_011683013"/>
    <property type="gene ID" value="LOC593809"/>
</dbReference>
<dbReference type="InterPro" id="IPR013024">
    <property type="entry name" value="GGCT-like"/>
</dbReference>
<dbReference type="OMA" id="EKVPTMY"/>
<comment type="similarity">
    <text evidence="1 3">Belongs to the gamma-glutamylcyclotransferase family.</text>
</comment>
<dbReference type="RefSeq" id="XP_011683013.1">
    <property type="nucleotide sequence ID" value="XM_011684711.2"/>
</dbReference>
<dbReference type="RefSeq" id="XP_798364.1">
    <property type="nucleotide sequence ID" value="XM_793271.4"/>
</dbReference>
<dbReference type="PANTHER" id="PTHR12510">
    <property type="entry name" value="TROPONIN C-AKIN-1 PROTEIN"/>
    <property type="match status" value="1"/>
</dbReference>
<feature type="domain" description="Gamma-glutamylcyclotransferase AIG2-like" evidence="4">
    <location>
        <begin position="5"/>
        <end position="134"/>
    </location>
</feature>
<dbReference type="InterPro" id="IPR039126">
    <property type="entry name" value="GGACT"/>
</dbReference>
<dbReference type="Gene3D" id="3.10.490.10">
    <property type="entry name" value="Gamma-glutamyl cyclotransferase-like"/>
    <property type="match status" value="1"/>
</dbReference>
<dbReference type="InParanoid" id="A0A7M7LWP5"/>
<dbReference type="SUPFAM" id="SSF110857">
    <property type="entry name" value="Gamma-glutamyl cyclotransferase-like"/>
    <property type="match status" value="1"/>
</dbReference>
<dbReference type="InterPro" id="IPR009288">
    <property type="entry name" value="AIG2-like_dom"/>
</dbReference>
<feature type="active site" description="Proton acceptor" evidence="2">
    <location>
        <position position="83"/>
    </location>
</feature>
<dbReference type="EnsemblMetazoa" id="XM_030972561">
    <property type="protein sequence ID" value="XP_030828421"/>
    <property type="gene ID" value="LOC593809"/>
</dbReference>
<dbReference type="GeneID" id="593809"/>
<evidence type="ECO:0000313" key="5">
    <source>
        <dbReference type="EnsemblMetazoa" id="XP_011683013"/>
    </source>
</evidence>
<dbReference type="GO" id="GO:0061929">
    <property type="term" value="F:gamma-glutamylaminecyclotransferase activity"/>
    <property type="evidence" value="ECO:0007669"/>
    <property type="project" value="InterPro"/>
</dbReference>
<dbReference type="CDD" id="cd06661">
    <property type="entry name" value="GGCT_like"/>
    <property type="match status" value="1"/>
</dbReference>
<evidence type="ECO:0000259" key="4">
    <source>
        <dbReference type="Pfam" id="PF06094"/>
    </source>
</evidence>
<protein>
    <recommendedName>
        <fullName evidence="3">Gamma-glutamylcyclotransferase family protein</fullName>
    </recommendedName>
</protein>
<dbReference type="OrthoDB" id="113620at2759"/>
<dbReference type="KEGG" id="spu:593809"/>
<evidence type="ECO:0000256" key="2">
    <source>
        <dbReference type="PIRSR" id="PIRSR639126-1"/>
    </source>
</evidence>
<organism evidence="5 6">
    <name type="scientific">Strongylocentrotus purpuratus</name>
    <name type="common">Purple sea urchin</name>
    <dbReference type="NCBI Taxonomy" id="7668"/>
    <lineage>
        <taxon>Eukaryota</taxon>
        <taxon>Metazoa</taxon>
        <taxon>Echinodermata</taxon>
        <taxon>Eleutherozoa</taxon>
        <taxon>Echinozoa</taxon>
        <taxon>Echinoidea</taxon>
        <taxon>Euechinoidea</taxon>
        <taxon>Echinacea</taxon>
        <taxon>Camarodonta</taxon>
        <taxon>Echinidea</taxon>
        <taxon>Strongylocentrotidae</taxon>
        <taxon>Strongylocentrotus</taxon>
    </lineage>
</organism>
<dbReference type="GO" id="GO:0005829">
    <property type="term" value="C:cytosol"/>
    <property type="evidence" value="ECO:0000318"/>
    <property type="project" value="GO_Central"/>
</dbReference>
<dbReference type="InterPro" id="IPR036568">
    <property type="entry name" value="GGCT-like_sf"/>
</dbReference>
<name>A0A7M7LWP5_STRPU</name>
<reference evidence="6" key="1">
    <citation type="submission" date="2015-02" db="EMBL/GenBank/DDBJ databases">
        <title>Genome sequencing for Strongylocentrotus purpuratus.</title>
        <authorList>
            <person name="Murali S."/>
            <person name="Liu Y."/>
            <person name="Vee V."/>
            <person name="English A."/>
            <person name="Wang M."/>
            <person name="Skinner E."/>
            <person name="Han Y."/>
            <person name="Muzny D.M."/>
            <person name="Worley K.C."/>
            <person name="Gibbs R.A."/>
        </authorList>
    </citation>
    <scope>NUCLEOTIDE SEQUENCE</scope>
</reference>
<dbReference type="EnsemblMetazoa" id="XM_793271">
    <property type="protein sequence ID" value="XP_798364"/>
    <property type="gene ID" value="LOC593809"/>
</dbReference>
<dbReference type="RefSeq" id="XP_030828421.1">
    <property type="nucleotide sequence ID" value="XM_030972561.1"/>
</dbReference>
<dbReference type="AlphaFoldDB" id="A0A7M7LWP5"/>
<sequence>MAHRVFVYGTLKQGQPNHHVITGCKEGKYTLLGQGRTVSKWPLVIASPFNIPFLLDIEGEGHNIVGEVYEVNDALFADLDVLEGYPGYYDRRPISIKLEKKTEGVECADVLDCWLYIINTYKPFMRDLEKYENYDSFGSHGKPYLSRCERDEGWAQQIDCLMKVHAK</sequence>
<reference evidence="5" key="2">
    <citation type="submission" date="2021-01" db="UniProtKB">
        <authorList>
            <consortium name="EnsemblMetazoa"/>
        </authorList>
    </citation>
    <scope>IDENTIFICATION</scope>
</reference>
<evidence type="ECO:0000256" key="1">
    <source>
        <dbReference type="ARBA" id="ARBA00008861"/>
    </source>
</evidence>
<dbReference type="Pfam" id="PF06094">
    <property type="entry name" value="GGACT"/>
    <property type="match status" value="1"/>
</dbReference>
<proteinExistence type="inferred from homology"/>